<protein>
    <submittedName>
        <fullName evidence="3">DNA repair exonuclease SbcCD nuclease subunit</fullName>
    </submittedName>
</protein>
<dbReference type="InterPro" id="IPR041796">
    <property type="entry name" value="Mre11_N"/>
</dbReference>
<name>A0A1I5H6E5_9FIRM</name>
<sequence length="359" mass="41063">MKFIHISDVHIGAKPDSNYSWGVMREKEILSAFNGIIDICNEEGIDLLLISGDLFHKQPLIRELKEVNYSFEKLIGTQVVLIAGNHDYIGARSNYIGFEWCRQVQMLIEEDMDSIYLEDINTEVYGFSYHKRDITKPLYNKVRPGCEERINILLAHGGDEKNIPIDKKAVGNNGFDYVALGHIHKPELFGSRMAYAGSLEPLDKNETGPRGYIKGEIVKEEENSHIHINFIPHSVREYIKAELTVDPGFTNGALIDMAKDKIKEYGEQNIFIFQINGFRDEDISFQKEDIYNLGNVIEVMDDTVPDYDFETLYRENQDNIIGLYIKGIQEHCQKGNDRDIIGKKALYYGLEALLGAKVR</sequence>
<dbReference type="PANTHER" id="PTHR30337">
    <property type="entry name" value="COMPONENT OF ATP-DEPENDENT DSDNA EXONUCLEASE"/>
    <property type="match status" value="1"/>
</dbReference>
<evidence type="ECO:0000256" key="1">
    <source>
        <dbReference type="ARBA" id="ARBA00022801"/>
    </source>
</evidence>
<evidence type="ECO:0000313" key="3">
    <source>
        <dbReference type="EMBL" id="SFO43825.1"/>
    </source>
</evidence>
<evidence type="ECO:0000259" key="2">
    <source>
        <dbReference type="Pfam" id="PF00149"/>
    </source>
</evidence>
<keyword evidence="4" id="KW-1185">Reference proteome</keyword>
<gene>
    <name evidence="3" type="ORF">SAMN04489757_12627</name>
</gene>
<dbReference type="Gene3D" id="3.60.21.10">
    <property type="match status" value="1"/>
</dbReference>
<dbReference type="EMBL" id="FOWD01000026">
    <property type="protein sequence ID" value="SFO43825.1"/>
    <property type="molecule type" value="Genomic_DNA"/>
</dbReference>
<proteinExistence type="predicted"/>
<dbReference type="STRING" id="1527.SAMN04489757_12627"/>
<dbReference type="SUPFAM" id="SSF56300">
    <property type="entry name" value="Metallo-dependent phosphatases"/>
    <property type="match status" value="1"/>
</dbReference>
<dbReference type="GO" id="GO:0004527">
    <property type="term" value="F:exonuclease activity"/>
    <property type="evidence" value="ECO:0007669"/>
    <property type="project" value="UniProtKB-KW"/>
</dbReference>
<organism evidence="3 4">
    <name type="scientific">Anaerocolumna aminovalerica</name>
    <dbReference type="NCBI Taxonomy" id="1527"/>
    <lineage>
        <taxon>Bacteria</taxon>
        <taxon>Bacillati</taxon>
        <taxon>Bacillota</taxon>
        <taxon>Clostridia</taxon>
        <taxon>Lachnospirales</taxon>
        <taxon>Lachnospiraceae</taxon>
        <taxon>Anaerocolumna</taxon>
    </lineage>
</organism>
<dbReference type="Pfam" id="PF00149">
    <property type="entry name" value="Metallophos"/>
    <property type="match status" value="1"/>
</dbReference>
<feature type="domain" description="Calcineurin-like phosphoesterase" evidence="2">
    <location>
        <begin position="1"/>
        <end position="186"/>
    </location>
</feature>
<dbReference type="InterPro" id="IPR050535">
    <property type="entry name" value="DNA_Repair-Maintenance_Comp"/>
</dbReference>
<dbReference type="RefSeq" id="WP_091687494.1">
    <property type="nucleotide sequence ID" value="NZ_BAABFM010000078.1"/>
</dbReference>
<keyword evidence="3" id="KW-0269">Exonuclease</keyword>
<dbReference type="OrthoDB" id="9773856at2"/>
<keyword evidence="3" id="KW-0540">Nuclease</keyword>
<dbReference type="Proteomes" id="UP000198806">
    <property type="component" value="Unassembled WGS sequence"/>
</dbReference>
<evidence type="ECO:0000313" key="4">
    <source>
        <dbReference type="Proteomes" id="UP000198806"/>
    </source>
</evidence>
<keyword evidence="1" id="KW-0378">Hydrolase</keyword>
<dbReference type="CDD" id="cd00840">
    <property type="entry name" value="MPP_Mre11_N"/>
    <property type="match status" value="1"/>
</dbReference>
<dbReference type="AlphaFoldDB" id="A0A1I5H6E5"/>
<dbReference type="InterPro" id="IPR029052">
    <property type="entry name" value="Metallo-depent_PP-like"/>
</dbReference>
<reference evidence="3 4" key="1">
    <citation type="submission" date="2016-10" db="EMBL/GenBank/DDBJ databases">
        <authorList>
            <person name="de Groot N.N."/>
        </authorList>
    </citation>
    <scope>NUCLEOTIDE SEQUENCE [LARGE SCALE GENOMIC DNA]</scope>
    <source>
        <strain evidence="3 4">DSM 1283</strain>
    </source>
</reference>
<accession>A0A1I5H6E5</accession>
<dbReference type="InterPro" id="IPR004843">
    <property type="entry name" value="Calcineurin-like_PHP"/>
</dbReference>